<dbReference type="Proteomes" id="UP000597341">
    <property type="component" value="Unassembled WGS sequence"/>
</dbReference>
<dbReference type="GO" id="GO:0016740">
    <property type="term" value="F:transferase activity"/>
    <property type="evidence" value="ECO:0007669"/>
    <property type="project" value="UniProtKB-KW"/>
</dbReference>
<accession>A0ABQ3HE06</accession>
<name>A0ABQ3HE06_9ACTN</name>
<organism evidence="1 2">
    <name type="scientific">Nocardioides flavus</name>
    <name type="common">ex Wang et al. 2016</name>
    <dbReference type="NCBI Taxonomy" id="2058780"/>
    <lineage>
        <taxon>Bacteria</taxon>
        <taxon>Bacillati</taxon>
        <taxon>Actinomycetota</taxon>
        <taxon>Actinomycetes</taxon>
        <taxon>Propionibacteriales</taxon>
        <taxon>Nocardioidaceae</taxon>
        <taxon>Nocardioides</taxon>
    </lineage>
</organism>
<proteinExistence type="predicted"/>
<dbReference type="SUPFAM" id="SSF53756">
    <property type="entry name" value="UDP-Glycosyltransferase/glycogen phosphorylase"/>
    <property type="match status" value="1"/>
</dbReference>
<gene>
    <name evidence="1" type="ORF">GCM10011376_00960</name>
</gene>
<dbReference type="Gene3D" id="3.40.50.2000">
    <property type="entry name" value="Glycogen Phosphorylase B"/>
    <property type="match status" value="1"/>
</dbReference>
<evidence type="ECO:0000313" key="1">
    <source>
        <dbReference type="EMBL" id="GHE14962.1"/>
    </source>
</evidence>
<protein>
    <submittedName>
        <fullName evidence="1">Glycosyl transferase</fullName>
    </submittedName>
</protein>
<keyword evidence="2" id="KW-1185">Reference proteome</keyword>
<reference evidence="2" key="1">
    <citation type="journal article" date="2019" name="Int. J. Syst. Evol. Microbiol.">
        <title>The Global Catalogue of Microorganisms (GCM) 10K type strain sequencing project: providing services to taxonomists for standard genome sequencing and annotation.</title>
        <authorList>
            <consortium name="The Broad Institute Genomics Platform"/>
            <consortium name="The Broad Institute Genome Sequencing Center for Infectious Disease"/>
            <person name="Wu L."/>
            <person name="Ma J."/>
        </authorList>
    </citation>
    <scope>NUCLEOTIDE SEQUENCE [LARGE SCALE GENOMIC DNA]</scope>
    <source>
        <strain evidence="2">CGMCC 1.12791</strain>
    </source>
</reference>
<dbReference type="Pfam" id="PF13692">
    <property type="entry name" value="Glyco_trans_1_4"/>
    <property type="match status" value="1"/>
</dbReference>
<comment type="caution">
    <text evidence="1">The sequence shown here is derived from an EMBL/GenBank/DDBJ whole genome shotgun (WGS) entry which is preliminary data.</text>
</comment>
<dbReference type="EMBL" id="BNAD01000001">
    <property type="protein sequence ID" value="GHE14962.1"/>
    <property type="molecule type" value="Genomic_DNA"/>
</dbReference>
<evidence type="ECO:0000313" key="2">
    <source>
        <dbReference type="Proteomes" id="UP000597341"/>
    </source>
</evidence>
<sequence length="349" mass="38376">MPPDAESFVVMSPYGPAAPSTRVRLYEWLDHLNLSARRGEYAGLGRNGLGSIASHPAAVVQAERRTRSMVVGVRDSVLLLSREASPWSSGGLESRLLQSARRGVYDLDDALFADRQGWRRMLGKEPKCRRSMESADHVIVGNEYLAEYAARYSHDVTVIPTCVEPAAYKHKPTYDLTDRPRLVWLGSPSTERYLLDIAPALREVHRRTGARLTLISVPKEVEHPELDGLTDRAAWNPQSTPELLAAADVALGPLSDDEYSRGKCAYKLLQYAASGLPMVGSPVGANKLALSRFDGLAANTLDDWIDAITSLLHSSPAERRRRGDTAISAVRAHYSFDVWTDAWKGAVGV</sequence>
<keyword evidence="1" id="KW-0808">Transferase</keyword>